<accession>A0ABV7WGW0</accession>
<dbReference type="GO" id="GO:0032259">
    <property type="term" value="P:methylation"/>
    <property type="evidence" value="ECO:0007669"/>
    <property type="project" value="UniProtKB-KW"/>
</dbReference>
<dbReference type="InterPro" id="IPR029063">
    <property type="entry name" value="SAM-dependent_MTases_sf"/>
</dbReference>
<dbReference type="GO" id="GO:0008168">
    <property type="term" value="F:methyltransferase activity"/>
    <property type="evidence" value="ECO:0007669"/>
    <property type="project" value="UniProtKB-KW"/>
</dbReference>
<dbReference type="Proteomes" id="UP001595685">
    <property type="component" value="Unassembled WGS sequence"/>
</dbReference>
<dbReference type="PIRSF" id="PIRSF018249">
    <property type="entry name" value="MyrA_prd"/>
    <property type="match status" value="1"/>
</dbReference>
<protein>
    <submittedName>
        <fullName evidence="2">RNA methyltransferase</fullName>
    </submittedName>
</protein>
<organism evidence="2 3">
    <name type="scientific">Aquipuribacter hungaricus</name>
    <dbReference type="NCBI Taxonomy" id="545624"/>
    <lineage>
        <taxon>Bacteria</taxon>
        <taxon>Bacillati</taxon>
        <taxon>Actinomycetota</taxon>
        <taxon>Actinomycetes</taxon>
        <taxon>Micrococcales</taxon>
        <taxon>Intrasporangiaceae</taxon>
        <taxon>Aquipuribacter</taxon>
    </lineage>
</organism>
<reference evidence="3" key="1">
    <citation type="journal article" date="2019" name="Int. J. Syst. Evol. Microbiol.">
        <title>The Global Catalogue of Microorganisms (GCM) 10K type strain sequencing project: providing services to taxonomists for standard genome sequencing and annotation.</title>
        <authorList>
            <consortium name="The Broad Institute Genomics Platform"/>
            <consortium name="The Broad Institute Genome Sequencing Center for Infectious Disease"/>
            <person name="Wu L."/>
            <person name="Ma J."/>
        </authorList>
    </citation>
    <scope>NUCLEOTIDE SEQUENCE [LARGE SCALE GENOMIC DNA]</scope>
    <source>
        <strain evidence="3">NCAIM B.02333</strain>
    </source>
</reference>
<evidence type="ECO:0000259" key="1">
    <source>
        <dbReference type="Pfam" id="PF21302"/>
    </source>
</evidence>
<dbReference type="InterPro" id="IPR048647">
    <property type="entry name" value="RlmA_N"/>
</dbReference>
<dbReference type="Pfam" id="PF21302">
    <property type="entry name" value="Zn_ribbon_RlmA"/>
    <property type="match status" value="1"/>
</dbReference>
<keyword evidence="2" id="KW-0808">Transferase</keyword>
<gene>
    <name evidence="2" type="ORF">ACFOLH_11995</name>
</gene>
<dbReference type="EMBL" id="JBHRWW010000007">
    <property type="protein sequence ID" value="MFC3689064.1"/>
    <property type="molecule type" value="Genomic_DNA"/>
</dbReference>
<sequence length="295" mass="30324">MGRRAEDRLSALDDVLPVLRCPVCGAVLGPLEGDGGPRVLGCTAGHRFDVARQGHVVLVPGGSRLRADTAAMVAARLRVMASGTFDHVRAALAGACAEAGTGTGLVLDLGAGPGTYTAAVLDALPLHQGLALELSVPALRAAARAHPRLAAVGADLSRPLPLADGATGPDGVVTAVFAPLPGDDELARVSAPGARLVVVTPTTAHLAGLRQRLDLLDVPAGKPERLQARLEPVWEPTGRHEVTAQVRLDPALAGDVVAMGPNAWHTDDRLRAALADLPGAVDDTVAVTLSTFRRR</sequence>
<feature type="domain" description="23S rRNA (guanine(745)-N(1))-methyltransferase N-terminal" evidence="1">
    <location>
        <begin position="20"/>
        <end position="60"/>
    </location>
</feature>
<dbReference type="Gene3D" id="3.40.50.150">
    <property type="entry name" value="Vaccinia Virus protein VP39"/>
    <property type="match status" value="1"/>
</dbReference>
<dbReference type="CDD" id="cd02440">
    <property type="entry name" value="AdoMet_MTases"/>
    <property type="match status" value="1"/>
</dbReference>
<evidence type="ECO:0000313" key="2">
    <source>
        <dbReference type="EMBL" id="MFC3689064.1"/>
    </source>
</evidence>
<dbReference type="InterPro" id="IPR016718">
    <property type="entry name" value="rRNA_m1G-MeTrfase_A_prd"/>
</dbReference>
<evidence type="ECO:0000313" key="3">
    <source>
        <dbReference type="Proteomes" id="UP001595685"/>
    </source>
</evidence>
<proteinExistence type="predicted"/>
<comment type="caution">
    <text evidence="2">The sequence shown here is derived from an EMBL/GenBank/DDBJ whole genome shotgun (WGS) entry which is preliminary data.</text>
</comment>
<keyword evidence="3" id="KW-1185">Reference proteome</keyword>
<dbReference type="RefSeq" id="WP_376983976.1">
    <property type="nucleotide sequence ID" value="NZ_JBHRWW010000007.1"/>
</dbReference>
<dbReference type="SUPFAM" id="SSF53335">
    <property type="entry name" value="S-adenosyl-L-methionine-dependent methyltransferases"/>
    <property type="match status" value="1"/>
</dbReference>
<name>A0ABV7WGW0_9MICO</name>
<keyword evidence="2" id="KW-0489">Methyltransferase</keyword>